<accession>A0A2K5UNR2</accession>
<reference evidence="1" key="3">
    <citation type="submission" date="2025-09" db="UniProtKB">
        <authorList>
            <consortium name="Ensembl"/>
        </authorList>
    </citation>
    <scope>IDENTIFICATION</scope>
</reference>
<dbReference type="Ensembl" id="ENSMFAT00000064517.2">
    <property type="protein sequence ID" value="ENSMFAP00000014049.2"/>
    <property type="gene ID" value="ENSMFAG00000030102.2"/>
</dbReference>
<reference evidence="1" key="2">
    <citation type="submission" date="2025-08" db="UniProtKB">
        <authorList>
            <consortium name="Ensembl"/>
        </authorList>
    </citation>
    <scope>IDENTIFICATION</scope>
</reference>
<dbReference type="AlphaFoldDB" id="A0A2K5UNR2"/>
<dbReference type="Bgee" id="ENSMFAG00000030102">
    <property type="expression patterns" value="Expressed in frontal cortex and 13 other cell types or tissues"/>
</dbReference>
<proteinExistence type="predicted"/>
<dbReference type="Proteomes" id="UP000233100">
    <property type="component" value="Chromosome 16"/>
</dbReference>
<reference evidence="1 2" key="1">
    <citation type="submission" date="2013-03" db="EMBL/GenBank/DDBJ databases">
        <authorList>
            <person name="Warren W."/>
            <person name="Wilson R.K."/>
        </authorList>
    </citation>
    <scope>NUCLEOTIDE SEQUENCE</scope>
</reference>
<evidence type="ECO:0000313" key="1">
    <source>
        <dbReference type="Ensembl" id="ENSMFAP00000014049.2"/>
    </source>
</evidence>
<protein>
    <submittedName>
        <fullName evidence="1">Uncharacterized protein</fullName>
    </submittedName>
</protein>
<organism evidence="1 2">
    <name type="scientific">Macaca fascicularis</name>
    <name type="common">Crab-eating macaque</name>
    <name type="synonym">Cynomolgus monkey</name>
    <dbReference type="NCBI Taxonomy" id="9541"/>
    <lineage>
        <taxon>Eukaryota</taxon>
        <taxon>Metazoa</taxon>
        <taxon>Chordata</taxon>
        <taxon>Craniata</taxon>
        <taxon>Vertebrata</taxon>
        <taxon>Euteleostomi</taxon>
        <taxon>Mammalia</taxon>
        <taxon>Eutheria</taxon>
        <taxon>Euarchontoglires</taxon>
        <taxon>Primates</taxon>
        <taxon>Haplorrhini</taxon>
        <taxon>Catarrhini</taxon>
        <taxon>Cercopithecidae</taxon>
        <taxon>Cercopithecinae</taxon>
        <taxon>Macaca</taxon>
    </lineage>
</organism>
<keyword evidence="2" id="KW-1185">Reference proteome</keyword>
<dbReference type="VEuPathDB" id="HostDB:ENSMFAG00000030102"/>
<dbReference type="GeneTree" id="ENSGT00910000146989"/>
<sequence length="87" mass="9774">MIPDCTCGPPGARVDRLRPPAWLALTFMRSLWNQMSCYRHLPLCESPHLEGSLVMHLGSISTAGSIYLTWKVGEEAFLLEKNVNVFL</sequence>
<name>A0A2K5UNR2_MACFA</name>
<evidence type="ECO:0000313" key="2">
    <source>
        <dbReference type="Proteomes" id="UP000233100"/>
    </source>
</evidence>